<accession>A0ACB9CUN5</accession>
<organism evidence="1 2">
    <name type="scientific">Cichorium intybus</name>
    <name type="common">Chicory</name>
    <dbReference type="NCBI Taxonomy" id="13427"/>
    <lineage>
        <taxon>Eukaryota</taxon>
        <taxon>Viridiplantae</taxon>
        <taxon>Streptophyta</taxon>
        <taxon>Embryophyta</taxon>
        <taxon>Tracheophyta</taxon>
        <taxon>Spermatophyta</taxon>
        <taxon>Magnoliopsida</taxon>
        <taxon>eudicotyledons</taxon>
        <taxon>Gunneridae</taxon>
        <taxon>Pentapetalae</taxon>
        <taxon>asterids</taxon>
        <taxon>campanulids</taxon>
        <taxon>Asterales</taxon>
        <taxon>Asteraceae</taxon>
        <taxon>Cichorioideae</taxon>
        <taxon>Cichorieae</taxon>
        <taxon>Cichoriinae</taxon>
        <taxon>Cichorium</taxon>
    </lineage>
</organism>
<reference evidence="1 2" key="2">
    <citation type="journal article" date="2022" name="Mol. Ecol. Resour.">
        <title>The genomes of chicory, endive, great burdock and yacon provide insights into Asteraceae paleo-polyploidization history and plant inulin production.</title>
        <authorList>
            <person name="Fan W."/>
            <person name="Wang S."/>
            <person name="Wang H."/>
            <person name="Wang A."/>
            <person name="Jiang F."/>
            <person name="Liu H."/>
            <person name="Zhao H."/>
            <person name="Xu D."/>
            <person name="Zhang Y."/>
        </authorList>
    </citation>
    <scope>NUCLEOTIDE SEQUENCE [LARGE SCALE GENOMIC DNA]</scope>
    <source>
        <strain evidence="2">cv. Punajuju</strain>
        <tissue evidence="1">Leaves</tissue>
    </source>
</reference>
<name>A0ACB9CUN5_CICIN</name>
<reference evidence="2" key="1">
    <citation type="journal article" date="2022" name="Mol. Ecol. Resour.">
        <title>The genomes of chicory, endive, great burdock and yacon provide insights into Asteraceae palaeo-polyploidization history and plant inulin production.</title>
        <authorList>
            <person name="Fan W."/>
            <person name="Wang S."/>
            <person name="Wang H."/>
            <person name="Wang A."/>
            <person name="Jiang F."/>
            <person name="Liu H."/>
            <person name="Zhao H."/>
            <person name="Xu D."/>
            <person name="Zhang Y."/>
        </authorList>
    </citation>
    <scope>NUCLEOTIDE SEQUENCE [LARGE SCALE GENOMIC DNA]</scope>
    <source>
        <strain evidence="2">cv. Punajuju</strain>
    </source>
</reference>
<comment type="caution">
    <text evidence="1">The sequence shown here is derived from an EMBL/GenBank/DDBJ whole genome shotgun (WGS) entry which is preliminary data.</text>
</comment>
<proteinExistence type="predicted"/>
<evidence type="ECO:0000313" key="2">
    <source>
        <dbReference type="Proteomes" id="UP001055811"/>
    </source>
</evidence>
<gene>
    <name evidence="1" type="ORF">L2E82_27948</name>
</gene>
<keyword evidence="2" id="KW-1185">Reference proteome</keyword>
<dbReference type="EMBL" id="CM042013">
    <property type="protein sequence ID" value="KAI3737931.1"/>
    <property type="molecule type" value="Genomic_DNA"/>
</dbReference>
<protein>
    <submittedName>
        <fullName evidence="1">Uncharacterized protein</fullName>
    </submittedName>
</protein>
<dbReference type="Proteomes" id="UP001055811">
    <property type="component" value="Linkage Group LG05"/>
</dbReference>
<evidence type="ECO:0000313" key="1">
    <source>
        <dbReference type="EMBL" id="KAI3737931.1"/>
    </source>
</evidence>
<sequence length="1180" mass="131569">MASTKSPSPAIVDEAAATAAYPYPYTANVANFVSVKLSGYEKYPLWKTQMLCLIEGHDMLGFINGTLEPPPETKPDNAQWWRRSDALLRGWILGSLSEDVLTNIVGLKTAKDVWTNLESSYGSLTPQSGSSVAVKGEIGGGEWKFDGGFMRSTPHSRSLPVPLRGMSQQIDLKGDSATPTVDSKINSRSRKSRGLESTVFPEETWTGNSPRLRSLDLTEIADFLQESGTNISAYLPLYKAALKGDWDDAQDFINQEPEAITANINKYGFTALHIAVGTGKQGITFVQKLVEKISPKSLLKMLTSSEKYTPLHIAAVVGNTMAVKILVNKNHKLLYAEDVDGLLPIHRALINSHKDTFLYLLGVTKSNQYPYTFTGNMGVTLLSNVIFAGYFDIALDLITRYPDLATTIPSDNVDAPLMVIARKADAFESGCRLSFFDSLIYKYVPTKLVNINSNKKQGVLQEMGFLVWKVMGRIVPHITHIQKIKLVHHQALALVKCLCQEISALNLESNSIHYAKPIVEAASNGAYEVVQEIADTFPQAIWYSDLNGHFMIQLAILHRCEKVYNLTYQMSDHKHFHKTLKDSHNNNLLHLAGKLAPPQKLNLVSGAALQMQRELQWFKEVETFVHPKYKMEKNSFEQTPEMLFTKEHKKLGFRSSSASNRSPWKKCLQMFSIEEIETYTQVANKRIAELEATRDLSRIWLHVDMDAFYAAVETLSNPSLKGKPMAVGSMSMISTANYEARKFGVRAGMPGFIACKLCPDLIFVPTDFKKYTYYSDLTRKVYHEYDPNFTAANLDEAYLDITKVCKEKGITGGEVAEELRENVYKATCLTCSAGIAPNRLLAKIGGIGKVTEHILKDVFEIKTCEDLLQKSSFLCALFSPSSASLGLGGTDPPNVRSRKSISNERTFSATENEAFFNQKLVELADMLYADMEKECLHGRTLTLKLKTASFEVSLSNLKKLRRLGLQGTRSSSDKHRNQLLPCSSKGHTAHSLLYCSAIDCVSLMLCICNLYMRTFRSISNLIFQIFVFMGGCLGCPKVPFMSNDKKPTANLKKDTTTNKPNLVQDFWSSSTYEMDNSAAQSQLSASSLSMSNPNHDSNSASGTNPPEFVNRGLLLWNQTRQHWIGDKGSSQRKKGKEPAISWNATYDNLLGTNKPFPKAIPLPEMVNFLVDVWEEEGLYD</sequence>